<name>A0A812IZK5_9DINO</name>
<protein>
    <recommendedName>
        <fullName evidence="3">Nucleotide-diphospho-sugar transferase domain-containing protein</fullName>
    </recommendedName>
</protein>
<keyword evidence="2" id="KW-1185">Reference proteome</keyword>
<sequence>ACAAALLLQGLATELGDTARCTQSLLLLIRAHAFVTDELAWAIGADDAGSLAEIVFLRREHCAAIRREELKRLALPPATASWSRGIESGRFVANDQVAILVAATPNQIHAYQPFLNLWRCYSLRHGFAFILETDDTEVRPPHHRAPNWLRWFTAKKYLSYYKALLVVDPDQFVVPECWNVSIPAVLGAWAGGLYGSPDVATRDFGRPQTLNNGVVLIRSSSRGHFFLDLLLEKAAWMQNIEKDQGAFDETVLEVLGMEATARGEEGYTSECAQYVWPNANGNHEIALYALCWWRTSERLAGPFGARRSMFFRFADPGLVDVNHVVGARGLSEPAVLHHFAGRSKDWDFMLDTFGMARRNTGNCRRVFDHVDGRATIQRCVAGGPPVKECEPPMLVC</sequence>
<gene>
    <name evidence="1" type="ORF">SNEC2469_LOCUS656</name>
</gene>
<dbReference type="InterPro" id="IPR029044">
    <property type="entry name" value="Nucleotide-diphossugar_trans"/>
</dbReference>
<proteinExistence type="predicted"/>
<dbReference type="EMBL" id="CAJNJA010004225">
    <property type="protein sequence ID" value="CAE7178580.1"/>
    <property type="molecule type" value="Genomic_DNA"/>
</dbReference>
<evidence type="ECO:0008006" key="3">
    <source>
        <dbReference type="Google" id="ProtNLM"/>
    </source>
</evidence>
<organism evidence="1 2">
    <name type="scientific">Symbiodinium necroappetens</name>
    <dbReference type="NCBI Taxonomy" id="1628268"/>
    <lineage>
        <taxon>Eukaryota</taxon>
        <taxon>Sar</taxon>
        <taxon>Alveolata</taxon>
        <taxon>Dinophyceae</taxon>
        <taxon>Suessiales</taxon>
        <taxon>Symbiodiniaceae</taxon>
        <taxon>Symbiodinium</taxon>
    </lineage>
</organism>
<reference evidence="1" key="1">
    <citation type="submission" date="2021-02" db="EMBL/GenBank/DDBJ databases">
        <authorList>
            <person name="Dougan E. K."/>
            <person name="Rhodes N."/>
            <person name="Thang M."/>
            <person name="Chan C."/>
        </authorList>
    </citation>
    <scope>NUCLEOTIDE SEQUENCE</scope>
</reference>
<evidence type="ECO:0000313" key="1">
    <source>
        <dbReference type="EMBL" id="CAE7178580.1"/>
    </source>
</evidence>
<dbReference type="AlphaFoldDB" id="A0A812IZK5"/>
<feature type="non-terminal residue" evidence="1">
    <location>
        <position position="1"/>
    </location>
</feature>
<accession>A0A812IZK5</accession>
<comment type="caution">
    <text evidence="1">The sequence shown here is derived from an EMBL/GenBank/DDBJ whole genome shotgun (WGS) entry which is preliminary data.</text>
</comment>
<evidence type="ECO:0000313" key="2">
    <source>
        <dbReference type="Proteomes" id="UP000601435"/>
    </source>
</evidence>
<dbReference type="OrthoDB" id="408707at2759"/>
<dbReference type="Proteomes" id="UP000601435">
    <property type="component" value="Unassembled WGS sequence"/>
</dbReference>
<dbReference type="Gene3D" id="3.90.550.10">
    <property type="entry name" value="Spore Coat Polysaccharide Biosynthesis Protein SpsA, Chain A"/>
    <property type="match status" value="1"/>
</dbReference>